<gene>
    <name evidence="2" type="ORF">FHK87_05970</name>
</gene>
<accession>A0A504J8E9</accession>
<dbReference type="RefSeq" id="WP_140591394.1">
    <property type="nucleotide sequence ID" value="NZ_VFWZ01000002.1"/>
</dbReference>
<dbReference type="AlphaFoldDB" id="A0A504J8E9"/>
<dbReference type="OrthoDB" id="1162918at2"/>
<evidence type="ECO:0000313" key="2">
    <source>
        <dbReference type="EMBL" id="TPN87137.1"/>
    </source>
</evidence>
<dbReference type="EMBL" id="VFWZ01000002">
    <property type="protein sequence ID" value="TPN87137.1"/>
    <property type="molecule type" value="Genomic_DNA"/>
</dbReference>
<evidence type="ECO:0000313" key="3">
    <source>
        <dbReference type="Proteomes" id="UP000315540"/>
    </source>
</evidence>
<feature type="compositionally biased region" description="Acidic residues" evidence="1">
    <location>
        <begin position="32"/>
        <end position="59"/>
    </location>
</feature>
<feature type="region of interest" description="Disordered" evidence="1">
    <location>
        <begin position="1"/>
        <end position="59"/>
    </location>
</feature>
<keyword evidence="3" id="KW-1185">Reference proteome</keyword>
<comment type="caution">
    <text evidence="2">The sequence shown here is derived from an EMBL/GenBank/DDBJ whole genome shotgun (WGS) entry which is preliminary data.</text>
</comment>
<feature type="region of interest" description="Disordered" evidence="1">
    <location>
        <begin position="272"/>
        <end position="300"/>
    </location>
</feature>
<sequence length="300" mass="34906">MNDYDELMRYQDDAEDRFDDYDGDMDMHDGYDDYDDEDEDDFDSGFEGNEDGYDDYDEEYEDEYVDDYEEDGYDDYTRTSIGKIDPNDRTLTVVVKNTSGDQAEAVVFGGNEEAAQPAGVTVTVEESSHKEVREESKANPFKISGMKYSVSNPLQFDNVLKLTKRTAAGSNTIRVYQPRNATSPQNFTQQLIDDDNFELNVTGQDSLRVTINPETTAVFTFTIKARANMGNLLKGNNVAELSRVPRTTGLPQIDLIRRRKRQTAFGIRPRRRRRFRRRPVRRYRPRRRYPISSLRRRRLR</sequence>
<proteinExistence type="predicted"/>
<name>A0A504J8E9_9FLAO</name>
<protein>
    <submittedName>
        <fullName evidence="2">Uncharacterized protein</fullName>
    </submittedName>
</protein>
<dbReference type="Proteomes" id="UP000315540">
    <property type="component" value="Unassembled WGS sequence"/>
</dbReference>
<feature type="compositionally biased region" description="Acidic residues" evidence="1">
    <location>
        <begin position="13"/>
        <end position="24"/>
    </location>
</feature>
<organism evidence="2 3">
    <name type="scientific">Aquimarina algicola</name>
    <dbReference type="NCBI Taxonomy" id="2589995"/>
    <lineage>
        <taxon>Bacteria</taxon>
        <taxon>Pseudomonadati</taxon>
        <taxon>Bacteroidota</taxon>
        <taxon>Flavobacteriia</taxon>
        <taxon>Flavobacteriales</taxon>
        <taxon>Flavobacteriaceae</taxon>
        <taxon>Aquimarina</taxon>
    </lineage>
</organism>
<evidence type="ECO:0000256" key="1">
    <source>
        <dbReference type="SAM" id="MobiDB-lite"/>
    </source>
</evidence>
<reference evidence="2 3" key="1">
    <citation type="submission" date="2019-06" db="EMBL/GenBank/DDBJ databases">
        <authorList>
            <person name="Meng X."/>
        </authorList>
    </citation>
    <scope>NUCLEOTIDE SEQUENCE [LARGE SCALE GENOMIC DNA]</scope>
    <source>
        <strain evidence="2 3">M625</strain>
    </source>
</reference>
<feature type="compositionally biased region" description="Basic and acidic residues" evidence="1">
    <location>
        <begin position="1"/>
        <end position="12"/>
    </location>
</feature>